<accession>A0ABR4GM22</accession>
<evidence type="ECO:0000256" key="3">
    <source>
        <dbReference type="ARBA" id="ARBA00023163"/>
    </source>
</evidence>
<proteinExistence type="predicted"/>
<feature type="domain" description="Zn(2)-C6 fungal-type" evidence="6">
    <location>
        <begin position="87"/>
        <end position="119"/>
    </location>
</feature>
<evidence type="ECO:0000256" key="4">
    <source>
        <dbReference type="ARBA" id="ARBA00023242"/>
    </source>
</evidence>
<evidence type="ECO:0000313" key="7">
    <source>
        <dbReference type="EMBL" id="KAL2800123.1"/>
    </source>
</evidence>
<dbReference type="PANTHER" id="PTHR37540">
    <property type="entry name" value="TRANSCRIPTION FACTOR (ACR-2), PUTATIVE-RELATED-RELATED"/>
    <property type="match status" value="1"/>
</dbReference>
<dbReference type="PROSITE" id="PS50048">
    <property type="entry name" value="ZN2_CY6_FUNGAL_2"/>
    <property type="match status" value="2"/>
</dbReference>
<dbReference type="InterPro" id="IPR001138">
    <property type="entry name" value="Zn2Cys6_DnaBD"/>
</dbReference>
<dbReference type="InterPro" id="IPR021858">
    <property type="entry name" value="Fun_TF"/>
</dbReference>
<comment type="caution">
    <text evidence="7">The sequence shown here is derived from an EMBL/GenBank/DDBJ whole genome shotgun (WGS) entry which is preliminary data.</text>
</comment>
<keyword evidence="4" id="KW-0539">Nucleus</keyword>
<sequence>MTADNACLSCSQKKRRCDRAVPACSTCRRLGRDCHYETLQLASLPSRASYQEVPHKLPHRPLPVVQQNHPAAQDTLALSSDGKAARACLACRDAKRRCDKQPPFPTCRRCTRLGLSCIYWNGPNATFTHDTAIPAFAIQRLDAGGNLIFPVPERKEMPMLLHSFIETFGLAPLPVDKGSLAFLLRTSWASHALSDPCSFHATMFSASAHLDAFRGDWNNPITTYHYTMALRLIRERLASPNVAPNVAPDEGTIACIPTMVFFSSLRGDEQSSQIHRKGLAQLLRARGGLAEFELDGFFAALIPVCVITAAIVFDSELDIPGIDIPPTPLFPPSRLVSATLDRAANRNGYHHLSREAIRIFEDIRSVCTTRDEFLRTQIKNEWRDRLQKRFTQTILHDQTAAPDKIDAACRAAALIFFYFLFDDEPTTPDFETDTNTDPTPSLFTPTTSSTSTTPFTPTTAAPPTTSTTHLETLVADLKEALQKTSTDLWIRTSAEAITWVSLVGAAASLPASPDRIWFSLRFAQPVGCIRSEGAGLYIACWMLYDWLNSRRKEKLAVVEIA</sequence>
<feature type="region of interest" description="Disordered" evidence="5">
    <location>
        <begin position="428"/>
        <end position="466"/>
    </location>
</feature>
<dbReference type="CDD" id="cd00067">
    <property type="entry name" value="GAL4"/>
    <property type="match status" value="2"/>
</dbReference>
<dbReference type="EMBL" id="JBFTWV010000004">
    <property type="protein sequence ID" value="KAL2800123.1"/>
    <property type="molecule type" value="Genomic_DNA"/>
</dbReference>
<keyword evidence="8" id="KW-1185">Reference proteome</keyword>
<dbReference type="Proteomes" id="UP001610563">
    <property type="component" value="Unassembled WGS sequence"/>
</dbReference>
<dbReference type="Pfam" id="PF00172">
    <property type="entry name" value="Zn_clus"/>
    <property type="match status" value="2"/>
</dbReference>
<keyword evidence="2" id="KW-0238">DNA-binding</keyword>
<name>A0ABR4GM22_9EURO</name>
<keyword evidence="3" id="KW-0804">Transcription</keyword>
<evidence type="ECO:0000256" key="5">
    <source>
        <dbReference type="SAM" id="MobiDB-lite"/>
    </source>
</evidence>
<evidence type="ECO:0000256" key="1">
    <source>
        <dbReference type="ARBA" id="ARBA00023015"/>
    </source>
</evidence>
<evidence type="ECO:0000313" key="8">
    <source>
        <dbReference type="Proteomes" id="UP001610563"/>
    </source>
</evidence>
<dbReference type="SUPFAM" id="SSF57701">
    <property type="entry name" value="Zn2/Cys6 DNA-binding domain"/>
    <property type="match status" value="2"/>
</dbReference>
<dbReference type="PANTHER" id="PTHR37540:SF5">
    <property type="entry name" value="TRANSCRIPTION FACTOR DOMAIN-CONTAINING PROTEIN"/>
    <property type="match status" value="1"/>
</dbReference>
<evidence type="ECO:0000259" key="6">
    <source>
        <dbReference type="PROSITE" id="PS50048"/>
    </source>
</evidence>
<dbReference type="Pfam" id="PF11951">
    <property type="entry name" value="Fungal_trans_2"/>
    <property type="match status" value="1"/>
</dbReference>
<keyword evidence="1" id="KW-0805">Transcription regulation</keyword>
<dbReference type="PROSITE" id="PS00463">
    <property type="entry name" value="ZN2_CY6_FUNGAL_1"/>
    <property type="match status" value="2"/>
</dbReference>
<feature type="domain" description="Zn(2)-C6 fungal-type" evidence="6">
    <location>
        <begin position="6"/>
        <end position="36"/>
    </location>
</feature>
<reference evidence="7 8" key="1">
    <citation type="submission" date="2024-07" db="EMBL/GenBank/DDBJ databases">
        <title>Section-level genome sequencing and comparative genomics of Aspergillus sections Usti and Cavernicolus.</title>
        <authorList>
            <consortium name="Lawrence Berkeley National Laboratory"/>
            <person name="Nybo J.L."/>
            <person name="Vesth T.C."/>
            <person name="Theobald S."/>
            <person name="Frisvad J.C."/>
            <person name="Larsen T.O."/>
            <person name="Kjaerboelling I."/>
            <person name="Rothschild-Mancinelli K."/>
            <person name="Lyhne E.K."/>
            <person name="Kogle M.E."/>
            <person name="Barry K."/>
            <person name="Clum A."/>
            <person name="Na H."/>
            <person name="Ledsgaard L."/>
            <person name="Lin J."/>
            <person name="Lipzen A."/>
            <person name="Kuo A."/>
            <person name="Riley R."/>
            <person name="Mondo S."/>
            <person name="Labutti K."/>
            <person name="Haridas S."/>
            <person name="Pangalinan J."/>
            <person name="Salamov A.A."/>
            <person name="Simmons B.A."/>
            <person name="Magnuson J.K."/>
            <person name="Chen J."/>
            <person name="Drula E."/>
            <person name="Henrissat B."/>
            <person name="Wiebenga A."/>
            <person name="Lubbers R.J."/>
            <person name="Gomes A.C."/>
            <person name="Makela M.R."/>
            <person name="Stajich J."/>
            <person name="Grigoriev I.V."/>
            <person name="Mortensen U.H."/>
            <person name="De Vries R.P."/>
            <person name="Baker S.E."/>
            <person name="Andersen M.R."/>
        </authorList>
    </citation>
    <scope>NUCLEOTIDE SEQUENCE [LARGE SCALE GENOMIC DNA]</scope>
    <source>
        <strain evidence="7 8">CBS 209.92</strain>
    </source>
</reference>
<dbReference type="SMART" id="SM00066">
    <property type="entry name" value="GAL4"/>
    <property type="match status" value="2"/>
</dbReference>
<organism evidence="7 8">
    <name type="scientific">Aspergillus keveii</name>
    <dbReference type="NCBI Taxonomy" id="714993"/>
    <lineage>
        <taxon>Eukaryota</taxon>
        <taxon>Fungi</taxon>
        <taxon>Dikarya</taxon>
        <taxon>Ascomycota</taxon>
        <taxon>Pezizomycotina</taxon>
        <taxon>Eurotiomycetes</taxon>
        <taxon>Eurotiomycetidae</taxon>
        <taxon>Eurotiales</taxon>
        <taxon>Aspergillaceae</taxon>
        <taxon>Aspergillus</taxon>
        <taxon>Aspergillus subgen. Nidulantes</taxon>
    </lineage>
</organism>
<dbReference type="InterPro" id="IPR036864">
    <property type="entry name" value="Zn2-C6_fun-type_DNA-bd_sf"/>
</dbReference>
<gene>
    <name evidence="7" type="ORF">BJX66DRAFT_291379</name>
</gene>
<dbReference type="Gene3D" id="4.10.240.10">
    <property type="entry name" value="Zn(2)-C6 fungal-type DNA-binding domain"/>
    <property type="match status" value="2"/>
</dbReference>
<feature type="compositionally biased region" description="Low complexity" evidence="5">
    <location>
        <begin position="435"/>
        <end position="466"/>
    </location>
</feature>
<protein>
    <recommendedName>
        <fullName evidence="6">Zn(2)-C6 fungal-type domain-containing protein</fullName>
    </recommendedName>
</protein>
<evidence type="ECO:0000256" key="2">
    <source>
        <dbReference type="ARBA" id="ARBA00023125"/>
    </source>
</evidence>